<protein>
    <submittedName>
        <fullName evidence="2">Uncharacterized protein</fullName>
    </submittedName>
</protein>
<dbReference type="InterPro" id="IPR000408">
    <property type="entry name" value="Reg_chr_condens"/>
</dbReference>
<organism evidence="2 3">
    <name type="scientific">Dipteronia sinensis</name>
    <dbReference type="NCBI Taxonomy" id="43782"/>
    <lineage>
        <taxon>Eukaryota</taxon>
        <taxon>Viridiplantae</taxon>
        <taxon>Streptophyta</taxon>
        <taxon>Embryophyta</taxon>
        <taxon>Tracheophyta</taxon>
        <taxon>Spermatophyta</taxon>
        <taxon>Magnoliopsida</taxon>
        <taxon>eudicotyledons</taxon>
        <taxon>Gunneridae</taxon>
        <taxon>Pentapetalae</taxon>
        <taxon>rosids</taxon>
        <taxon>malvids</taxon>
        <taxon>Sapindales</taxon>
        <taxon>Sapindaceae</taxon>
        <taxon>Hippocastanoideae</taxon>
        <taxon>Acereae</taxon>
        <taxon>Dipteronia</taxon>
    </lineage>
</organism>
<feature type="repeat" description="RCC1" evidence="1">
    <location>
        <begin position="44"/>
        <end position="102"/>
    </location>
</feature>
<accession>A0AAE0B0L0</accession>
<sequence length="106" mass="11303">MGPNEGGEVDLVSPPVPVAAVSCGGFFTMVLTADRGRATWNWGGKLYMWGNAKDSQLRVTGLLEIQPCPVEVKFLMEDDGLDAHNVLSVAFGASHDSMCLVSRSSC</sequence>
<dbReference type="Proteomes" id="UP001281410">
    <property type="component" value="Unassembled WGS sequence"/>
</dbReference>
<evidence type="ECO:0000313" key="2">
    <source>
        <dbReference type="EMBL" id="KAK3227283.1"/>
    </source>
</evidence>
<dbReference type="Gene3D" id="2.130.10.30">
    <property type="entry name" value="Regulator of chromosome condensation 1/beta-lactamase-inhibitor protein II"/>
    <property type="match status" value="1"/>
</dbReference>
<gene>
    <name evidence="2" type="ORF">Dsin_007145</name>
</gene>
<dbReference type="PROSITE" id="PS50012">
    <property type="entry name" value="RCC1_3"/>
    <property type="match status" value="1"/>
</dbReference>
<dbReference type="InterPro" id="IPR009091">
    <property type="entry name" value="RCC1/BLIP-II"/>
</dbReference>
<dbReference type="SUPFAM" id="SSF50985">
    <property type="entry name" value="RCC1/BLIP-II"/>
    <property type="match status" value="1"/>
</dbReference>
<dbReference type="AlphaFoldDB" id="A0AAE0B0L0"/>
<evidence type="ECO:0000313" key="3">
    <source>
        <dbReference type="Proteomes" id="UP001281410"/>
    </source>
</evidence>
<dbReference type="EMBL" id="JANJYJ010000002">
    <property type="protein sequence ID" value="KAK3227283.1"/>
    <property type="molecule type" value="Genomic_DNA"/>
</dbReference>
<keyword evidence="3" id="KW-1185">Reference proteome</keyword>
<proteinExistence type="predicted"/>
<reference evidence="2" key="1">
    <citation type="journal article" date="2023" name="Plant J.">
        <title>Genome sequences and population genomics provide insights into the demographic history, inbreeding, and mutation load of two 'living fossil' tree species of Dipteronia.</title>
        <authorList>
            <person name="Feng Y."/>
            <person name="Comes H.P."/>
            <person name="Chen J."/>
            <person name="Zhu S."/>
            <person name="Lu R."/>
            <person name="Zhang X."/>
            <person name="Li P."/>
            <person name="Qiu J."/>
            <person name="Olsen K.M."/>
            <person name="Qiu Y."/>
        </authorList>
    </citation>
    <scope>NUCLEOTIDE SEQUENCE</scope>
    <source>
        <strain evidence="2">NBL</strain>
    </source>
</reference>
<comment type="caution">
    <text evidence="2">The sequence shown here is derived from an EMBL/GenBank/DDBJ whole genome shotgun (WGS) entry which is preliminary data.</text>
</comment>
<evidence type="ECO:0000256" key="1">
    <source>
        <dbReference type="PROSITE-ProRule" id="PRU00235"/>
    </source>
</evidence>
<name>A0AAE0B0L0_9ROSI</name>